<dbReference type="EMBL" id="ML996105">
    <property type="protein sequence ID" value="KAF2739262.1"/>
    <property type="molecule type" value="Genomic_DNA"/>
</dbReference>
<protein>
    <submittedName>
        <fullName evidence="2">Uncharacterized protein</fullName>
    </submittedName>
</protein>
<dbReference type="OrthoDB" id="5335351at2759"/>
<accession>A0A9P4R514</accession>
<feature type="compositionally biased region" description="Polar residues" evidence="1">
    <location>
        <begin position="24"/>
        <end position="44"/>
    </location>
</feature>
<feature type="region of interest" description="Disordered" evidence="1">
    <location>
        <begin position="1"/>
        <end position="81"/>
    </location>
</feature>
<name>A0A9P4R514_9PLEO</name>
<dbReference type="Proteomes" id="UP000799444">
    <property type="component" value="Unassembled WGS sequence"/>
</dbReference>
<organism evidence="2 3">
    <name type="scientific">Polyplosphaeria fusca</name>
    <dbReference type="NCBI Taxonomy" id="682080"/>
    <lineage>
        <taxon>Eukaryota</taxon>
        <taxon>Fungi</taxon>
        <taxon>Dikarya</taxon>
        <taxon>Ascomycota</taxon>
        <taxon>Pezizomycotina</taxon>
        <taxon>Dothideomycetes</taxon>
        <taxon>Pleosporomycetidae</taxon>
        <taxon>Pleosporales</taxon>
        <taxon>Tetraplosphaeriaceae</taxon>
        <taxon>Polyplosphaeria</taxon>
    </lineage>
</organism>
<comment type="caution">
    <text evidence="2">The sequence shown here is derived from an EMBL/GenBank/DDBJ whole genome shotgun (WGS) entry which is preliminary data.</text>
</comment>
<sequence>MDVDNQSKSPEPVNDAKGEVGSTRPPQHSRAGSNETDRSPSAQRPQEHATQRPPQEGPAEEMEQELMSSDDNPSEEIENFDWEDLESRYHTAMEQCHANEKDLMNEWADLIKFFKIWADAGHTQETNRTFSRLRTRMAHVENSEQRLEKSKQHYIQVVSAFQGALDLLSQRGTG</sequence>
<evidence type="ECO:0000256" key="1">
    <source>
        <dbReference type="SAM" id="MobiDB-lite"/>
    </source>
</evidence>
<feature type="compositionally biased region" description="Acidic residues" evidence="1">
    <location>
        <begin position="72"/>
        <end position="81"/>
    </location>
</feature>
<proteinExistence type="predicted"/>
<evidence type="ECO:0000313" key="2">
    <source>
        <dbReference type="EMBL" id="KAF2739262.1"/>
    </source>
</evidence>
<gene>
    <name evidence="2" type="ORF">EJ04DRAFT_519761</name>
</gene>
<dbReference type="AlphaFoldDB" id="A0A9P4R514"/>
<keyword evidence="3" id="KW-1185">Reference proteome</keyword>
<reference evidence="2" key="1">
    <citation type="journal article" date="2020" name="Stud. Mycol.">
        <title>101 Dothideomycetes genomes: a test case for predicting lifestyles and emergence of pathogens.</title>
        <authorList>
            <person name="Haridas S."/>
            <person name="Albert R."/>
            <person name="Binder M."/>
            <person name="Bloem J."/>
            <person name="Labutti K."/>
            <person name="Salamov A."/>
            <person name="Andreopoulos B."/>
            <person name="Baker S."/>
            <person name="Barry K."/>
            <person name="Bills G."/>
            <person name="Bluhm B."/>
            <person name="Cannon C."/>
            <person name="Castanera R."/>
            <person name="Culley D."/>
            <person name="Daum C."/>
            <person name="Ezra D."/>
            <person name="Gonzalez J."/>
            <person name="Henrissat B."/>
            <person name="Kuo A."/>
            <person name="Liang C."/>
            <person name="Lipzen A."/>
            <person name="Lutzoni F."/>
            <person name="Magnuson J."/>
            <person name="Mondo S."/>
            <person name="Nolan M."/>
            <person name="Ohm R."/>
            <person name="Pangilinan J."/>
            <person name="Park H.-J."/>
            <person name="Ramirez L."/>
            <person name="Alfaro M."/>
            <person name="Sun H."/>
            <person name="Tritt A."/>
            <person name="Yoshinaga Y."/>
            <person name="Zwiers L.-H."/>
            <person name="Turgeon B."/>
            <person name="Goodwin S."/>
            <person name="Spatafora J."/>
            <person name="Crous P."/>
            <person name="Grigoriev I."/>
        </authorList>
    </citation>
    <scope>NUCLEOTIDE SEQUENCE</scope>
    <source>
        <strain evidence="2">CBS 125425</strain>
    </source>
</reference>
<evidence type="ECO:0000313" key="3">
    <source>
        <dbReference type="Proteomes" id="UP000799444"/>
    </source>
</evidence>